<feature type="transmembrane region" description="Helical" evidence="1">
    <location>
        <begin position="70"/>
        <end position="88"/>
    </location>
</feature>
<feature type="transmembrane region" description="Helical" evidence="1">
    <location>
        <begin position="38"/>
        <end position="58"/>
    </location>
</feature>
<dbReference type="RefSeq" id="WP_345970477.1">
    <property type="nucleotide sequence ID" value="NZ_CP147920.1"/>
</dbReference>
<keyword evidence="1" id="KW-1133">Transmembrane helix</keyword>
<feature type="transmembrane region" description="Helical" evidence="1">
    <location>
        <begin position="94"/>
        <end position="117"/>
    </location>
</feature>
<protein>
    <submittedName>
        <fullName evidence="2">DUF6629 family protein</fullName>
    </submittedName>
</protein>
<evidence type="ECO:0000313" key="2">
    <source>
        <dbReference type="EMBL" id="XAU15393.1"/>
    </source>
</evidence>
<reference evidence="2 3" key="1">
    <citation type="submission" date="2024-03" db="EMBL/GenBank/DDBJ databases">
        <title>Sulfurimonas sp. HSL3-1.</title>
        <authorList>
            <person name="Wang S."/>
        </authorList>
    </citation>
    <scope>NUCLEOTIDE SEQUENCE [LARGE SCALE GENOMIC DNA]</scope>
    <source>
        <strain evidence="2 3">HSL3-1</strain>
    </source>
</reference>
<keyword evidence="1" id="KW-0812">Transmembrane</keyword>
<feature type="transmembrane region" description="Helical" evidence="1">
    <location>
        <begin position="145"/>
        <end position="171"/>
    </location>
</feature>
<dbReference type="Pfam" id="PF20334">
    <property type="entry name" value="DUF6629"/>
    <property type="match status" value="1"/>
</dbReference>
<dbReference type="EMBL" id="CP147920">
    <property type="protein sequence ID" value="XAU15393.1"/>
    <property type="molecule type" value="Genomic_DNA"/>
</dbReference>
<proteinExistence type="predicted"/>
<name>A0ABZ3HA71_9BACT</name>
<keyword evidence="3" id="KW-1185">Reference proteome</keyword>
<evidence type="ECO:0000313" key="3">
    <source>
        <dbReference type="Proteomes" id="UP001447842"/>
    </source>
</evidence>
<dbReference type="InterPro" id="IPR046737">
    <property type="entry name" value="DUF6629"/>
</dbReference>
<gene>
    <name evidence="2" type="ORF">WCY31_01530</name>
</gene>
<organism evidence="2 3">
    <name type="scientific">Sulfurimonas diazotrophicus</name>
    <dbReference type="NCBI Taxonomy" id="3131939"/>
    <lineage>
        <taxon>Bacteria</taxon>
        <taxon>Pseudomonadati</taxon>
        <taxon>Campylobacterota</taxon>
        <taxon>Epsilonproteobacteria</taxon>
        <taxon>Campylobacterales</taxon>
        <taxon>Sulfurimonadaceae</taxon>
        <taxon>Sulfurimonas</taxon>
    </lineage>
</organism>
<dbReference type="Proteomes" id="UP001447842">
    <property type="component" value="Chromosome"/>
</dbReference>
<accession>A0ABZ3HA71</accession>
<evidence type="ECO:0000256" key="1">
    <source>
        <dbReference type="SAM" id="Phobius"/>
    </source>
</evidence>
<feature type="transmembrane region" description="Helical" evidence="1">
    <location>
        <begin position="183"/>
        <end position="204"/>
    </location>
</feature>
<keyword evidence="1" id="KW-0472">Membrane</keyword>
<sequence>MFFAIMNFTLSGALGVIGLLTLRRVSEPKEVVFASLPLLFALHQFTQGFVWLGMGGLIEPRALEMAESIFIFYAQGLLPFLVPLAIWLLEPSGWYRRVIGVLLVLGGILAAYTLWGLSVQPTYVTVKHDALAYVNAWTQKGWINIAYILTTCGPLVLSSSVSVQLFGWFNLMGLVGITLWKPYAVTSVWCLYAAVVSIMLYFYFVERRIAFLQEIRRKETEWSGALMEELAHLERHFPRVRRVLLHYRNL</sequence>